<feature type="region of interest" description="Disordered" evidence="2">
    <location>
        <begin position="345"/>
        <end position="432"/>
    </location>
</feature>
<accession>A0AAD9R1D4</accession>
<keyword evidence="4" id="KW-1185">Reference proteome</keyword>
<feature type="region of interest" description="Disordered" evidence="2">
    <location>
        <begin position="185"/>
        <end position="223"/>
    </location>
</feature>
<sequence>MEPFAQNKADGTKKVIIATSNSSNKVLRSRPSKGSSSPRLLKSRDSKSYAGNLKADGSMSNSSWSTIGHPVSIGNSNPEKSPLGLYPSGNPVESTSQGMQLDPTSFSPDSSIAKFNATLFSSADNHGNEDIEEAMDIDHQDVGEGPSACCSSASQGALMLPEGNVSVDDPPQQVVDESLAKEPAAKLHVRQEERSLISNQKKRASPANSVVEQTQRPVSSNSRDKQRPIYLVLHIYAEKVFIEMETNEGNGCKSISYHFRIPCKDLSECKVNFDGPPFVLVLKPTTAGLSSILGKCKEKGKFLDPESQDAKKRYIVLVMNYEVMPRDVKADVPELAQECLDSNEETRIAEEQPSSQSPKPPSLANKDQQENKSSPSDASSSIATSNNEPSRSEQPKLTDQSKALDSTIVTRSRRRKSPEVVSSKAEEPVPSCVEPVKPDILRHHKEIESHITLLDQHSKEQRENLQQHQRLLREVEEEKERNLGRMRDLEISYSADKERLLERIRVLQVVLTEKDQALTQQSVNLSLANEELEKERASVSRLQSEIEKEREANLLLPVLRSDLSRLQSESQDTQAVRNMLEQQLSEKEVNFRALQANLGEEQQERQRLEEELLQSRRTCAELERGLENERLLSQSNQQAAQTKEETIREQMRQLEQERELKLGLEERVRGLQTEVDEERIRRVTTERELLEERNILQQNRENLERERETYEQRIRESERTLVDGERRLGELQSAVSVAQEALAEAPDARPSMNDVVTVLTQQAETLNAQGLVTLNGRTATL</sequence>
<organism evidence="3 4">
    <name type="scientific">Acropora cervicornis</name>
    <name type="common">Staghorn coral</name>
    <dbReference type="NCBI Taxonomy" id="6130"/>
    <lineage>
        <taxon>Eukaryota</taxon>
        <taxon>Metazoa</taxon>
        <taxon>Cnidaria</taxon>
        <taxon>Anthozoa</taxon>
        <taxon>Hexacorallia</taxon>
        <taxon>Scleractinia</taxon>
        <taxon>Astrocoeniina</taxon>
        <taxon>Acroporidae</taxon>
        <taxon>Acropora</taxon>
    </lineage>
</organism>
<dbReference type="AlphaFoldDB" id="A0AAD9R1D4"/>
<proteinExistence type="predicted"/>
<feature type="compositionally biased region" description="Polar residues" evidence="2">
    <location>
        <begin position="91"/>
        <end position="108"/>
    </location>
</feature>
<evidence type="ECO:0000256" key="2">
    <source>
        <dbReference type="SAM" id="MobiDB-lite"/>
    </source>
</evidence>
<dbReference type="EMBL" id="JARQWQ010000007">
    <property type="protein sequence ID" value="KAK2570985.1"/>
    <property type="molecule type" value="Genomic_DNA"/>
</dbReference>
<reference evidence="3" key="2">
    <citation type="journal article" date="2023" name="Science">
        <title>Genomic signatures of disease resistance in endangered staghorn corals.</title>
        <authorList>
            <person name="Vollmer S.V."/>
            <person name="Selwyn J.D."/>
            <person name="Despard B.A."/>
            <person name="Roesel C.L."/>
        </authorList>
    </citation>
    <scope>NUCLEOTIDE SEQUENCE</scope>
    <source>
        <strain evidence="3">K2</strain>
    </source>
</reference>
<feature type="coiled-coil region" evidence="1">
    <location>
        <begin position="458"/>
        <end position="492"/>
    </location>
</feature>
<evidence type="ECO:0000313" key="4">
    <source>
        <dbReference type="Proteomes" id="UP001249851"/>
    </source>
</evidence>
<feature type="region of interest" description="Disordered" evidence="2">
    <location>
        <begin position="1"/>
        <end position="108"/>
    </location>
</feature>
<comment type="caution">
    <text evidence="3">The sequence shown here is derived from an EMBL/GenBank/DDBJ whole genome shotgun (WGS) entry which is preliminary data.</text>
</comment>
<feature type="compositionally biased region" description="Basic and acidic residues" evidence="2">
    <location>
        <begin position="185"/>
        <end position="195"/>
    </location>
</feature>
<dbReference type="Proteomes" id="UP001249851">
    <property type="component" value="Unassembled WGS sequence"/>
</dbReference>
<keyword evidence="1" id="KW-0175">Coiled coil</keyword>
<evidence type="ECO:0000313" key="3">
    <source>
        <dbReference type="EMBL" id="KAK2570985.1"/>
    </source>
</evidence>
<reference evidence="3" key="1">
    <citation type="journal article" date="2023" name="G3 (Bethesda)">
        <title>Whole genome assembly and annotation of the endangered Caribbean coral Acropora cervicornis.</title>
        <authorList>
            <person name="Selwyn J.D."/>
            <person name="Vollmer S.V."/>
        </authorList>
    </citation>
    <scope>NUCLEOTIDE SEQUENCE</scope>
    <source>
        <strain evidence="3">K2</strain>
    </source>
</reference>
<feature type="compositionally biased region" description="Polar residues" evidence="2">
    <location>
        <begin position="397"/>
        <end position="410"/>
    </location>
</feature>
<gene>
    <name evidence="3" type="ORF">P5673_004716</name>
</gene>
<name>A0AAD9R1D4_ACRCE</name>
<evidence type="ECO:0000256" key="1">
    <source>
        <dbReference type="SAM" id="Coils"/>
    </source>
</evidence>
<protein>
    <submittedName>
        <fullName evidence="3">Uncharacterized protein</fullName>
    </submittedName>
</protein>
<feature type="compositionally biased region" description="Low complexity" evidence="2">
    <location>
        <begin position="373"/>
        <end position="385"/>
    </location>
</feature>
<feature type="coiled-coil region" evidence="1">
    <location>
        <begin position="525"/>
        <end position="727"/>
    </location>
</feature>
<feature type="compositionally biased region" description="Polar residues" evidence="2">
    <location>
        <begin position="206"/>
        <end position="221"/>
    </location>
</feature>